<comment type="subunit">
    <text evidence="5">Part of TORC1 complex. Part of the TORC2 complex.</text>
</comment>
<dbReference type="OrthoDB" id="400at2759"/>
<evidence type="ECO:0000256" key="3">
    <source>
        <dbReference type="ARBA" id="ARBA00022737"/>
    </source>
</evidence>
<protein>
    <recommendedName>
        <fullName evidence="5">Target of rapamycin complex subunit lst8</fullName>
        <shortName evidence="5">TORC subunit lst8</shortName>
    </recommendedName>
</protein>
<dbReference type="Pfam" id="PF00400">
    <property type="entry name" value="WD40"/>
    <property type="match status" value="4"/>
</dbReference>
<keyword evidence="3 5" id="KW-0677">Repeat</keyword>
<dbReference type="PROSITE" id="PS00678">
    <property type="entry name" value="WD_REPEATS_1"/>
    <property type="match status" value="1"/>
</dbReference>
<feature type="repeat" description="WD" evidence="4">
    <location>
        <begin position="263"/>
        <end position="293"/>
    </location>
</feature>
<sequence>MENNLEYDILFATGGYDNSINMWQPSTGICLKTFQHSESQVNALAFSPDGRYLAAAGYKRVRLYNPQQPPNPIATSVEFMCNVNAIGFNDKSQWIYTCGEDGSAKIIDLRTKGSNVIRLFQDKYALTAMILDKRQFEVVLANEKGQIHIWDLRNNGNTMHWPNPQAVAINSLSMNVEGNMLAALNSQGNLMVYSIPDNSISKMVPRATTQAHSSYGLKVEFSPDSTTVVTCGADCKINVIKTADLSSIATHSLPSMKWVWDCAFSADSNFLVTASSDGTARLWNLATGEVFRQYQGNQKPLTCLAFRDHSLDKYH</sequence>
<dbReference type="InterPro" id="IPR019775">
    <property type="entry name" value="WD40_repeat_CS"/>
</dbReference>
<dbReference type="SUPFAM" id="SSF50978">
    <property type="entry name" value="WD40 repeat-like"/>
    <property type="match status" value="1"/>
</dbReference>
<dbReference type="InterPro" id="IPR001680">
    <property type="entry name" value="WD40_rpt"/>
</dbReference>
<dbReference type="InterPro" id="IPR037588">
    <property type="entry name" value="MLST8"/>
</dbReference>
<dbReference type="EMBL" id="JN815261">
    <property type="protein sequence ID" value="AFH08799.1"/>
    <property type="molecule type" value="mRNA"/>
</dbReference>
<organism evidence="6">
    <name type="scientific">Schmidtea mediterranea</name>
    <name type="common">Freshwater planarian flatworm</name>
    <dbReference type="NCBI Taxonomy" id="79327"/>
    <lineage>
        <taxon>Eukaryota</taxon>
        <taxon>Metazoa</taxon>
        <taxon>Spiralia</taxon>
        <taxon>Lophotrochozoa</taxon>
        <taxon>Platyhelminthes</taxon>
        <taxon>Rhabditophora</taxon>
        <taxon>Seriata</taxon>
        <taxon>Tricladida</taxon>
        <taxon>Continenticola</taxon>
        <taxon>Geoplanoidea</taxon>
        <taxon>Dugesiidae</taxon>
        <taxon>Schmidtea</taxon>
    </lineage>
</organism>
<evidence type="ECO:0000256" key="4">
    <source>
        <dbReference type="PROSITE-ProRule" id="PRU00221"/>
    </source>
</evidence>
<dbReference type="GO" id="GO:0032956">
    <property type="term" value="P:regulation of actin cytoskeleton organization"/>
    <property type="evidence" value="ECO:0007669"/>
    <property type="project" value="TreeGrafter"/>
</dbReference>
<evidence type="ECO:0000256" key="1">
    <source>
        <dbReference type="ARBA" id="ARBA00009890"/>
    </source>
</evidence>
<dbReference type="GO" id="GO:0031929">
    <property type="term" value="P:TOR signaling"/>
    <property type="evidence" value="ECO:0007669"/>
    <property type="project" value="UniProtKB-UniRule"/>
</dbReference>
<accession>H9XW00</accession>
<dbReference type="Gene3D" id="2.130.10.10">
    <property type="entry name" value="YVTN repeat-like/Quinoprotein amine dehydrogenase"/>
    <property type="match status" value="1"/>
</dbReference>
<keyword evidence="5" id="KW-0963">Cytoplasm</keyword>
<dbReference type="PROSITE" id="PS50082">
    <property type="entry name" value="WD_REPEATS_2"/>
    <property type="match status" value="1"/>
</dbReference>
<dbReference type="GO" id="GO:0031931">
    <property type="term" value="C:TORC1 complex"/>
    <property type="evidence" value="ECO:0007669"/>
    <property type="project" value="UniProtKB-UniRule"/>
</dbReference>
<dbReference type="GO" id="GO:0005737">
    <property type="term" value="C:cytoplasm"/>
    <property type="evidence" value="ECO:0007669"/>
    <property type="project" value="UniProtKB-SubCell"/>
</dbReference>
<reference evidence="6" key="1">
    <citation type="journal article" date="2012" name="PLoS Genet.">
        <title>SMG-1 and mTORC1 Act Antagonistically to Regulate Response to Injury and Growth in Planarians.</title>
        <authorList>
            <person name="Gonzalez-Estevez C."/>
            <person name="Felix D.A."/>
            <person name="Smith M.D."/>
            <person name="Paps J."/>
            <person name="Morley S.J."/>
            <person name="James V."/>
            <person name="Sharp T.V."/>
            <person name="Aboobaker A.A."/>
        </authorList>
    </citation>
    <scope>NUCLEOTIDE SEQUENCE</scope>
</reference>
<evidence type="ECO:0000256" key="5">
    <source>
        <dbReference type="RuleBase" id="RU369068"/>
    </source>
</evidence>
<comment type="similarity">
    <text evidence="1 5">Belongs to the WD repeat LST8 family.</text>
</comment>
<comment type="subcellular location">
    <subcellularLocation>
        <location evidence="5">Cytoplasm</location>
    </subcellularLocation>
</comment>
<evidence type="ECO:0000256" key="2">
    <source>
        <dbReference type="ARBA" id="ARBA00022574"/>
    </source>
</evidence>
<dbReference type="InterPro" id="IPR036322">
    <property type="entry name" value="WD40_repeat_dom_sf"/>
</dbReference>
<keyword evidence="2 4" id="KW-0853">WD repeat</keyword>
<dbReference type="PANTHER" id="PTHR19842:SF0">
    <property type="entry name" value="TARGET OF RAPAMYCIN COMPLEX SUBUNIT LST8"/>
    <property type="match status" value="1"/>
</dbReference>
<dbReference type="SMART" id="SM00320">
    <property type="entry name" value="WD40"/>
    <property type="match status" value="6"/>
</dbReference>
<comment type="function">
    <text evidence="5">Subunit of TORC1 and TORC2, which regulate cell growth and survival in response to nutrient and hormonal signals.</text>
</comment>
<name>H9XW00_SCHMD</name>
<dbReference type="PANTHER" id="PTHR19842">
    <property type="entry name" value="G BETA-LIKE PROTEIN GBL"/>
    <property type="match status" value="1"/>
</dbReference>
<dbReference type="GO" id="GO:0031932">
    <property type="term" value="C:TORC2 complex"/>
    <property type="evidence" value="ECO:0007669"/>
    <property type="project" value="UniProtKB-UniRule"/>
</dbReference>
<evidence type="ECO:0000313" key="6">
    <source>
        <dbReference type="EMBL" id="AFH08799.1"/>
    </source>
</evidence>
<dbReference type="InterPro" id="IPR015943">
    <property type="entry name" value="WD40/YVTN_repeat-like_dom_sf"/>
</dbReference>
<proteinExistence type="evidence at transcript level"/>
<dbReference type="AlphaFoldDB" id="H9XW00"/>